<keyword evidence="5" id="KW-1185">Reference proteome</keyword>
<gene>
    <name evidence="4" type="ORF">MHIP_08860</name>
</gene>
<accession>A0A7I9ZHV6</accession>
<evidence type="ECO:0000313" key="4">
    <source>
        <dbReference type="EMBL" id="GFH00403.1"/>
    </source>
</evidence>
<feature type="chain" id="PRO_5038887900" description="DUF4174 domain-containing protein" evidence="2">
    <location>
        <begin position="34"/>
        <end position="159"/>
    </location>
</feature>
<dbReference type="Proteomes" id="UP000465304">
    <property type="component" value="Unassembled WGS sequence"/>
</dbReference>
<feature type="domain" description="DUF4174" evidence="3">
    <location>
        <begin position="36"/>
        <end position="151"/>
    </location>
</feature>
<keyword evidence="1 2" id="KW-0732">Signal</keyword>
<evidence type="ECO:0000313" key="5">
    <source>
        <dbReference type="Proteomes" id="UP000465304"/>
    </source>
</evidence>
<comment type="caution">
    <text evidence="4">The sequence shown here is derived from an EMBL/GenBank/DDBJ whole genome shotgun (WGS) entry which is preliminary data.</text>
</comment>
<evidence type="ECO:0000256" key="1">
    <source>
        <dbReference type="ARBA" id="ARBA00022729"/>
    </source>
</evidence>
<sequence length="159" mass="17287">MVKNRIFRRFHLCALAFIVLLTGAALGSASAAAAELSDYLWKQRPLLLFAPTDSDPRLVETLSRIDASRCAFLDREMVVGILTSEGSSTLDGQAISTDASQRLFDQYAVAENTFSALLIGKDGGQKLRVDDVPDLQAVYAVVDGMPMRSREMRADPSGC</sequence>
<name>A0A7I9ZHV6_9MYCO</name>
<dbReference type="RefSeq" id="WP_163887393.1">
    <property type="nucleotide sequence ID" value="NZ_BLLB01000002.1"/>
</dbReference>
<dbReference type="InterPro" id="IPR025232">
    <property type="entry name" value="DUF4174"/>
</dbReference>
<feature type="signal peptide" evidence="2">
    <location>
        <begin position="1"/>
        <end position="33"/>
    </location>
</feature>
<dbReference type="AlphaFoldDB" id="A0A7I9ZHV6"/>
<reference evidence="4 5" key="1">
    <citation type="journal article" date="2019" name="Emerg. Microbes Infect.">
        <title>Comprehensive subspecies identification of 175 nontuberculous mycobacteria species based on 7547 genomic profiles.</title>
        <authorList>
            <person name="Matsumoto Y."/>
            <person name="Kinjo T."/>
            <person name="Motooka D."/>
            <person name="Nabeya D."/>
            <person name="Jung N."/>
            <person name="Uechi K."/>
            <person name="Horii T."/>
            <person name="Iida T."/>
            <person name="Fujita J."/>
            <person name="Nakamura S."/>
        </authorList>
    </citation>
    <scope>NUCLEOTIDE SEQUENCE [LARGE SCALE GENOMIC DNA]</scope>
    <source>
        <strain evidence="4 5">JCM 30996</strain>
    </source>
</reference>
<proteinExistence type="predicted"/>
<protein>
    <recommendedName>
        <fullName evidence="3">DUF4174 domain-containing protein</fullName>
    </recommendedName>
</protein>
<organism evidence="4 5">
    <name type="scientific">Mycolicibacterium hippocampi</name>
    <dbReference type="NCBI Taxonomy" id="659824"/>
    <lineage>
        <taxon>Bacteria</taxon>
        <taxon>Bacillati</taxon>
        <taxon>Actinomycetota</taxon>
        <taxon>Actinomycetes</taxon>
        <taxon>Mycobacteriales</taxon>
        <taxon>Mycobacteriaceae</taxon>
        <taxon>Mycolicibacterium</taxon>
    </lineage>
</organism>
<evidence type="ECO:0000259" key="3">
    <source>
        <dbReference type="Pfam" id="PF13778"/>
    </source>
</evidence>
<evidence type="ECO:0000256" key="2">
    <source>
        <dbReference type="SAM" id="SignalP"/>
    </source>
</evidence>
<dbReference type="Pfam" id="PF13778">
    <property type="entry name" value="DUF4174"/>
    <property type="match status" value="1"/>
</dbReference>
<dbReference type="EMBL" id="BLLB01000002">
    <property type="protein sequence ID" value="GFH00403.1"/>
    <property type="molecule type" value="Genomic_DNA"/>
</dbReference>